<keyword evidence="2" id="KW-0732">Signal</keyword>
<dbReference type="PROSITE" id="PS51257">
    <property type="entry name" value="PROKAR_LIPOPROTEIN"/>
    <property type="match status" value="1"/>
</dbReference>
<dbReference type="RefSeq" id="WP_250063100.1">
    <property type="nucleotide sequence ID" value="NZ_JAIKTS010000001.1"/>
</dbReference>
<dbReference type="EMBL" id="JAIKTS010000001">
    <property type="protein sequence ID" value="MCL7714351.1"/>
    <property type="molecule type" value="Genomic_DNA"/>
</dbReference>
<accession>A0ABT0SGW5</accession>
<comment type="caution">
    <text evidence="3">The sequence shown here is derived from an EMBL/GenBank/DDBJ whole genome shotgun (WGS) entry which is preliminary data.</text>
</comment>
<keyword evidence="4" id="KW-1185">Reference proteome</keyword>
<feature type="chain" id="PRO_5046153076" description="Glutaconyl-CoA decarboxylase subunit gamma" evidence="2">
    <location>
        <begin position="18"/>
        <end position="124"/>
    </location>
</feature>
<protein>
    <recommendedName>
        <fullName evidence="5">Glutaconyl-CoA decarboxylase subunit gamma</fullName>
    </recommendedName>
</protein>
<proteinExistence type="predicted"/>
<reference evidence="3 4" key="1">
    <citation type="submission" date="2021-08" db="EMBL/GenBank/DDBJ databases">
        <title>Novel members of of the genus Stenotrophomonas from differernt environment.</title>
        <authorList>
            <person name="Deng Y."/>
        </authorList>
    </citation>
    <scope>NUCLEOTIDE SEQUENCE [LARGE SCALE GENOMIC DNA]</scope>
    <source>
        <strain evidence="3 4">CPCC 101365</strain>
    </source>
</reference>
<evidence type="ECO:0000313" key="4">
    <source>
        <dbReference type="Proteomes" id="UP001431235"/>
    </source>
</evidence>
<dbReference type="Proteomes" id="UP001431235">
    <property type="component" value="Unassembled WGS sequence"/>
</dbReference>
<evidence type="ECO:0000313" key="3">
    <source>
        <dbReference type="EMBL" id="MCL7714351.1"/>
    </source>
</evidence>
<feature type="compositionally biased region" description="Low complexity" evidence="1">
    <location>
        <begin position="25"/>
        <end position="44"/>
    </location>
</feature>
<name>A0ABT0SGW5_9GAMM</name>
<sequence length="124" mass="12877">MNIKTLTIVAFAALALAACNKGETPAADAAPADTAEAPAEVAPAQSTDTVEAGTGVPECDQYLEKVYACISDKVPEAQRDMMKQGIEQSKDAWKGVADKGELANQCKTAMEQAKASFGAMGCSF</sequence>
<organism evidence="3 4">
    <name type="scientific">Stenotrophomonas mori</name>
    <dbReference type="NCBI Taxonomy" id="2871096"/>
    <lineage>
        <taxon>Bacteria</taxon>
        <taxon>Pseudomonadati</taxon>
        <taxon>Pseudomonadota</taxon>
        <taxon>Gammaproteobacteria</taxon>
        <taxon>Lysobacterales</taxon>
        <taxon>Lysobacteraceae</taxon>
        <taxon>Stenotrophomonas</taxon>
    </lineage>
</organism>
<evidence type="ECO:0008006" key="5">
    <source>
        <dbReference type="Google" id="ProtNLM"/>
    </source>
</evidence>
<feature type="region of interest" description="Disordered" evidence="1">
    <location>
        <begin position="25"/>
        <end position="53"/>
    </location>
</feature>
<evidence type="ECO:0000256" key="2">
    <source>
        <dbReference type="SAM" id="SignalP"/>
    </source>
</evidence>
<feature type="signal peptide" evidence="2">
    <location>
        <begin position="1"/>
        <end position="17"/>
    </location>
</feature>
<evidence type="ECO:0000256" key="1">
    <source>
        <dbReference type="SAM" id="MobiDB-lite"/>
    </source>
</evidence>
<gene>
    <name evidence="3" type="ORF">K5L01_06765</name>
</gene>